<evidence type="ECO:0000313" key="1">
    <source>
        <dbReference type="EMBL" id="KAK9823464.1"/>
    </source>
</evidence>
<keyword evidence="2" id="KW-1185">Reference proteome</keyword>
<dbReference type="EMBL" id="JALJOR010000002">
    <property type="protein sequence ID" value="KAK9823464.1"/>
    <property type="molecule type" value="Genomic_DNA"/>
</dbReference>
<comment type="caution">
    <text evidence="1">The sequence shown here is derived from an EMBL/GenBank/DDBJ whole genome shotgun (WGS) entry which is preliminary data.</text>
</comment>
<dbReference type="InterPro" id="IPR036047">
    <property type="entry name" value="F-box-like_dom_sf"/>
</dbReference>
<gene>
    <name evidence="1" type="ORF">WJX72_002922</name>
</gene>
<accession>A0AAW1QPN9</accession>
<proteinExistence type="predicted"/>
<dbReference type="AlphaFoldDB" id="A0AAW1QPN9"/>
<reference evidence="1 2" key="1">
    <citation type="journal article" date="2024" name="Nat. Commun.">
        <title>Phylogenomics reveals the evolutionary origins of lichenization in chlorophyte algae.</title>
        <authorList>
            <person name="Puginier C."/>
            <person name="Libourel C."/>
            <person name="Otte J."/>
            <person name="Skaloud P."/>
            <person name="Haon M."/>
            <person name="Grisel S."/>
            <person name="Petersen M."/>
            <person name="Berrin J.G."/>
            <person name="Delaux P.M."/>
            <person name="Dal Grande F."/>
            <person name="Keller J."/>
        </authorList>
    </citation>
    <scope>NUCLEOTIDE SEQUENCE [LARGE SCALE GENOMIC DNA]</scope>
    <source>
        <strain evidence="1 2">SAG 2043</strain>
    </source>
</reference>
<protein>
    <recommendedName>
        <fullName evidence="3">F-box domain-containing protein</fullName>
    </recommendedName>
</protein>
<evidence type="ECO:0008006" key="3">
    <source>
        <dbReference type="Google" id="ProtNLM"/>
    </source>
</evidence>
<dbReference type="SUPFAM" id="SSF81383">
    <property type="entry name" value="F-box domain"/>
    <property type="match status" value="1"/>
</dbReference>
<dbReference type="Proteomes" id="UP001489004">
    <property type="component" value="Unassembled WGS sequence"/>
</dbReference>
<organism evidence="1 2">
    <name type="scientific">[Myrmecia] bisecta</name>
    <dbReference type="NCBI Taxonomy" id="41462"/>
    <lineage>
        <taxon>Eukaryota</taxon>
        <taxon>Viridiplantae</taxon>
        <taxon>Chlorophyta</taxon>
        <taxon>core chlorophytes</taxon>
        <taxon>Trebouxiophyceae</taxon>
        <taxon>Trebouxiales</taxon>
        <taxon>Trebouxiaceae</taxon>
        <taxon>Myrmecia</taxon>
    </lineage>
</organism>
<sequence length="201" mass="23361">MSNIMINSRFGSPGDLCRLSMTCKKLKDFTAAAEDLWKAACAKQGFRYQASQGVWVPTKVANGWFAYYSTRMLVRWRVRTLMKRLRDFLPIDASSCFRPGLPAETLLLVESRLHCELPWEIWELYRYKDGQENRVEATFAYDGRLLALQEPVRLALIPFTDEFGSKRRYMFDLMGRIYLQSGFTHLLVADNLVAFLHSLLR</sequence>
<evidence type="ECO:0000313" key="2">
    <source>
        <dbReference type="Proteomes" id="UP001489004"/>
    </source>
</evidence>
<name>A0AAW1QPN9_9CHLO</name>